<keyword evidence="1" id="KW-0472">Membrane</keyword>
<reference evidence="2" key="1">
    <citation type="journal article" date="2021" name="Arch. Microbiol.">
        <title>Methyloradius palustris gen. nov., sp. nov., a methanol-oxidizing bacterium isolated from snow.</title>
        <authorList>
            <person name="Miyadera T."/>
            <person name="Kojima H."/>
            <person name="Fukui M."/>
        </authorList>
    </citation>
    <scope>NUCLEOTIDE SEQUENCE</scope>
    <source>
        <strain evidence="2">Zm11</strain>
    </source>
</reference>
<proteinExistence type="predicted"/>
<organism evidence="2 3">
    <name type="scientific">Methyloradius palustris</name>
    <dbReference type="NCBI Taxonomy" id="2778876"/>
    <lineage>
        <taxon>Bacteria</taxon>
        <taxon>Pseudomonadati</taxon>
        <taxon>Pseudomonadota</taxon>
        <taxon>Betaproteobacteria</taxon>
        <taxon>Nitrosomonadales</taxon>
        <taxon>Methylophilaceae</taxon>
        <taxon>Methyloradius</taxon>
    </lineage>
</organism>
<evidence type="ECO:0000313" key="3">
    <source>
        <dbReference type="Proteomes" id="UP000826722"/>
    </source>
</evidence>
<evidence type="ECO:0000313" key="2">
    <source>
        <dbReference type="EMBL" id="BCM24545.1"/>
    </source>
</evidence>
<keyword evidence="3" id="KW-1185">Reference proteome</keyword>
<accession>A0A8D5FZE9</accession>
<sequence length="70" mass="7770">MKSSILLGAGLFVLSIVLGLAQIWVTPWSAEIFAKIELTLGAFLVIDIVLIYVIKEYNAYKVINQSENLD</sequence>
<name>A0A8D5FZE9_9PROT</name>
<keyword evidence="1" id="KW-0812">Transmembrane</keyword>
<evidence type="ECO:0000256" key="1">
    <source>
        <dbReference type="SAM" id="Phobius"/>
    </source>
</evidence>
<dbReference type="RefSeq" id="WP_221765065.1">
    <property type="nucleotide sequence ID" value="NZ_AP024110.1"/>
</dbReference>
<keyword evidence="1" id="KW-1133">Transmembrane helix</keyword>
<dbReference type="Proteomes" id="UP000826722">
    <property type="component" value="Chromosome"/>
</dbReference>
<dbReference type="EMBL" id="AP024110">
    <property type="protein sequence ID" value="BCM24545.1"/>
    <property type="molecule type" value="Genomic_DNA"/>
</dbReference>
<feature type="transmembrane region" description="Helical" evidence="1">
    <location>
        <begin position="32"/>
        <end position="54"/>
    </location>
</feature>
<dbReference type="AlphaFoldDB" id="A0A8D5FZE9"/>
<protein>
    <submittedName>
        <fullName evidence="2">Uncharacterized protein</fullName>
    </submittedName>
</protein>
<dbReference type="KEGG" id="mpau:ZMTM_08040"/>
<gene>
    <name evidence="2" type="ORF">ZMTM_08040</name>
</gene>